<dbReference type="GeneID" id="36596783"/>
<feature type="compositionally biased region" description="Basic residues" evidence="1">
    <location>
        <begin position="26"/>
        <end position="35"/>
    </location>
</feature>
<dbReference type="Proteomes" id="UP000235371">
    <property type="component" value="Unassembled WGS sequence"/>
</dbReference>
<evidence type="ECO:0000313" key="3">
    <source>
        <dbReference type="Proteomes" id="UP000235371"/>
    </source>
</evidence>
<protein>
    <submittedName>
        <fullName evidence="2">Uncharacterized protein</fullName>
    </submittedName>
</protein>
<feature type="region of interest" description="Disordered" evidence="1">
    <location>
        <begin position="1"/>
        <end position="96"/>
    </location>
</feature>
<feature type="compositionally biased region" description="Basic residues" evidence="1">
    <location>
        <begin position="54"/>
        <end position="71"/>
    </location>
</feature>
<organism evidence="2 3">
    <name type="scientific">Hyaloscypha bicolor E</name>
    <dbReference type="NCBI Taxonomy" id="1095630"/>
    <lineage>
        <taxon>Eukaryota</taxon>
        <taxon>Fungi</taxon>
        <taxon>Dikarya</taxon>
        <taxon>Ascomycota</taxon>
        <taxon>Pezizomycotina</taxon>
        <taxon>Leotiomycetes</taxon>
        <taxon>Helotiales</taxon>
        <taxon>Hyaloscyphaceae</taxon>
        <taxon>Hyaloscypha</taxon>
        <taxon>Hyaloscypha bicolor</taxon>
    </lineage>
</organism>
<dbReference type="InParanoid" id="A0A2J6SY83"/>
<name>A0A2J6SY83_9HELO</name>
<sequence length="151" mass="17117">MSPCRPSTHDVSSTRPRCGCDDAKKERKKPRNRWRKPLDSTAGAALIHHPSQMWRRHSGTAHQTHHQKKRVRPTDKSRHEKGSPKTTVEDTRLPGPLSLDPVHPLLGTSDLCLPRLAIHLCDSSTPSAFRRRLRRYVMLHTTYCSAAYGNA</sequence>
<proteinExistence type="predicted"/>
<dbReference type="EMBL" id="KZ613854">
    <property type="protein sequence ID" value="PMD55732.1"/>
    <property type="molecule type" value="Genomic_DNA"/>
</dbReference>
<dbReference type="RefSeq" id="XP_024732636.1">
    <property type="nucleotide sequence ID" value="XM_024888707.1"/>
</dbReference>
<reference evidence="2 3" key="1">
    <citation type="submission" date="2016-04" db="EMBL/GenBank/DDBJ databases">
        <title>A degradative enzymes factory behind the ericoid mycorrhizal symbiosis.</title>
        <authorList>
            <consortium name="DOE Joint Genome Institute"/>
            <person name="Martino E."/>
            <person name="Morin E."/>
            <person name="Grelet G."/>
            <person name="Kuo A."/>
            <person name="Kohler A."/>
            <person name="Daghino S."/>
            <person name="Barry K."/>
            <person name="Choi C."/>
            <person name="Cichocki N."/>
            <person name="Clum A."/>
            <person name="Copeland A."/>
            <person name="Hainaut M."/>
            <person name="Haridas S."/>
            <person name="Labutti K."/>
            <person name="Lindquist E."/>
            <person name="Lipzen A."/>
            <person name="Khouja H.-R."/>
            <person name="Murat C."/>
            <person name="Ohm R."/>
            <person name="Olson A."/>
            <person name="Spatafora J."/>
            <person name="Veneault-Fourrey C."/>
            <person name="Henrissat B."/>
            <person name="Grigoriev I."/>
            <person name="Martin F."/>
            <person name="Perotto S."/>
        </authorList>
    </citation>
    <scope>NUCLEOTIDE SEQUENCE [LARGE SCALE GENOMIC DNA]</scope>
    <source>
        <strain evidence="2 3">E</strain>
    </source>
</reference>
<feature type="compositionally biased region" description="Basic and acidic residues" evidence="1">
    <location>
        <begin position="72"/>
        <end position="92"/>
    </location>
</feature>
<evidence type="ECO:0000313" key="2">
    <source>
        <dbReference type="EMBL" id="PMD55732.1"/>
    </source>
</evidence>
<accession>A0A2J6SY83</accession>
<evidence type="ECO:0000256" key="1">
    <source>
        <dbReference type="SAM" id="MobiDB-lite"/>
    </source>
</evidence>
<keyword evidence="3" id="KW-1185">Reference proteome</keyword>
<gene>
    <name evidence="2" type="ORF">K444DRAFT_78185</name>
</gene>
<dbReference type="AlphaFoldDB" id="A0A2J6SY83"/>